<reference evidence="1 2" key="1">
    <citation type="submission" date="2024-01" db="EMBL/GenBank/DDBJ databases">
        <title>The genomes of 5 underutilized Papilionoideae crops provide insights into root nodulation and disease resistanc.</title>
        <authorList>
            <person name="Jiang F."/>
        </authorList>
    </citation>
    <scope>NUCLEOTIDE SEQUENCE [LARGE SCALE GENOMIC DNA]</scope>
    <source>
        <strain evidence="1">LVBAO_FW01</strain>
        <tissue evidence="1">Leaves</tissue>
    </source>
</reference>
<accession>A0AAN9QP15</accession>
<evidence type="ECO:0000313" key="1">
    <source>
        <dbReference type="EMBL" id="KAK7344900.1"/>
    </source>
</evidence>
<organism evidence="1 2">
    <name type="scientific">Canavalia gladiata</name>
    <name type="common">Sword bean</name>
    <name type="synonym">Dolichos gladiatus</name>
    <dbReference type="NCBI Taxonomy" id="3824"/>
    <lineage>
        <taxon>Eukaryota</taxon>
        <taxon>Viridiplantae</taxon>
        <taxon>Streptophyta</taxon>
        <taxon>Embryophyta</taxon>
        <taxon>Tracheophyta</taxon>
        <taxon>Spermatophyta</taxon>
        <taxon>Magnoliopsida</taxon>
        <taxon>eudicotyledons</taxon>
        <taxon>Gunneridae</taxon>
        <taxon>Pentapetalae</taxon>
        <taxon>rosids</taxon>
        <taxon>fabids</taxon>
        <taxon>Fabales</taxon>
        <taxon>Fabaceae</taxon>
        <taxon>Papilionoideae</taxon>
        <taxon>50 kb inversion clade</taxon>
        <taxon>NPAAA clade</taxon>
        <taxon>indigoferoid/millettioid clade</taxon>
        <taxon>Phaseoleae</taxon>
        <taxon>Canavalia</taxon>
    </lineage>
</organism>
<gene>
    <name evidence="1" type="ORF">VNO77_15115</name>
</gene>
<dbReference type="EMBL" id="JAYMYQ010000003">
    <property type="protein sequence ID" value="KAK7344900.1"/>
    <property type="molecule type" value="Genomic_DNA"/>
</dbReference>
<proteinExistence type="predicted"/>
<keyword evidence="2" id="KW-1185">Reference proteome</keyword>
<dbReference type="AlphaFoldDB" id="A0AAN9QP15"/>
<name>A0AAN9QP15_CANGL</name>
<protein>
    <submittedName>
        <fullName evidence="1">Uncharacterized protein</fullName>
    </submittedName>
</protein>
<comment type="caution">
    <text evidence="1">The sequence shown here is derived from an EMBL/GenBank/DDBJ whole genome shotgun (WGS) entry which is preliminary data.</text>
</comment>
<dbReference type="Proteomes" id="UP001367508">
    <property type="component" value="Unassembled WGS sequence"/>
</dbReference>
<sequence>MDSATSRLSKHGRKRIGALKLLNAICAWKRLMYKQSIWLLKPQACPDGKKDSVKMQGWSRNMSLNGSSGGYDHYTIVHGHASFLYSSTRRARPCASSRKGAKDVNLVRRVYPSFTEVTGAQSC</sequence>
<evidence type="ECO:0000313" key="2">
    <source>
        <dbReference type="Proteomes" id="UP001367508"/>
    </source>
</evidence>